<protein>
    <recommendedName>
        <fullName evidence="3">Trs120/TRAPPC9 N-terminal domain-containing protein</fullName>
    </recommendedName>
</protein>
<evidence type="ECO:0000313" key="5">
    <source>
        <dbReference type="WBParaSite" id="MBELARI_LOCUS20217"/>
    </source>
</evidence>
<evidence type="ECO:0000313" key="4">
    <source>
        <dbReference type="Proteomes" id="UP000887575"/>
    </source>
</evidence>
<dbReference type="Gene3D" id="2.60.40.10">
    <property type="entry name" value="Immunoglobulins"/>
    <property type="match status" value="5"/>
</dbReference>
<organism evidence="4 5">
    <name type="scientific">Mesorhabditis belari</name>
    <dbReference type="NCBI Taxonomy" id="2138241"/>
    <lineage>
        <taxon>Eukaryota</taxon>
        <taxon>Metazoa</taxon>
        <taxon>Ecdysozoa</taxon>
        <taxon>Nematoda</taxon>
        <taxon>Chromadorea</taxon>
        <taxon>Rhabditida</taxon>
        <taxon>Rhabditina</taxon>
        <taxon>Rhabditomorpha</taxon>
        <taxon>Rhabditoidea</taxon>
        <taxon>Rhabditidae</taxon>
        <taxon>Mesorhabditinae</taxon>
        <taxon>Mesorhabditis</taxon>
    </lineage>
</organism>
<name>A0AAF3F114_9BILA</name>
<evidence type="ECO:0000256" key="1">
    <source>
        <dbReference type="SAM" id="MobiDB-lite"/>
    </source>
</evidence>
<keyword evidence="4" id="KW-1185">Reference proteome</keyword>
<evidence type="ECO:0000256" key="2">
    <source>
        <dbReference type="SAM" id="SignalP"/>
    </source>
</evidence>
<feature type="chain" id="PRO_5042063237" description="Trs120/TRAPPC9 N-terminal domain-containing protein" evidence="2">
    <location>
        <begin position="25"/>
        <end position="1187"/>
    </location>
</feature>
<dbReference type="PANTHER" id="PTHR46182:SF2">
    <property type="entry name" value="FI19480P1"/>
    <property type="match status" value="1"/>
</dbReference>
<reference evidence="5" key="1">
    <citation type="submission" date="2024-02" db="UniProtKB">
        <authorList>
            <consortium name="WormBaseParasite"/>
        </authorList>
    </citation>
    <scope>IDENTIFICATION</scope>
</reference>
<dbReference type="Pfam" id="PF22352">
    <property type="entry name" value="K319L-like_PKD"/>
    <property type="match status" value="4"/>
</dbReference>
<accession>A0AAF3F114</accession>
<dbReference type="WBParaSite" id="MBELARI_LOCUS20217">
    <property type="protein sequence ID" value="MBELARI_LOCUS20217"/>
    <property type="gene ID" value="MBELARI_LOCUS20217"/>
</dbReference>
<feature type="compositionally biased region" description="Basic and acidic residues" evidence="1">
    <location>
        <begin position="831"/>
        <end position="845"/>
    </location>
</feature>
<proteinExistence type="predicted"/>
<dbReference type="Pfam" id="PF08626">
    <property type="entry name" value="TRAPPC9-Trs120"/>
    <property type="match status" value="1"/>
</dbReference>
<dbReference type="CDD" id="cd00146">
    <property type="entry name" value="PKD"/>
    <property type="match status" value="1"/>
</dbReference>
<dbReference type="AlphaFoldDB" id="A0AAF3F114"/>
<dbReference type="GO" id="GO:0016020">
    <property type="term" value="C:membrane"/>
    <property type="evidence" value="ECO:0007669"/>
    <property type="project" value="TreeGrafter"/>
</dbReference>
<feature type="domain" description="Trs120/TRAPPC9 N-terminal" evidence="3">
    <location>
        <begin position="646"/>
        <end position="720"/>
    </location>
</feature>
<dbReference type="GO" id="GO:0001764">
    <property type="term" value="P:neuron migration"/>
    <property type="evidence" value="ECO:0007669"/>
    <property type="project" value="TreeGrafter"/>
</dbReference>
<dbReference type="InterPro" id="IPR029865">
    <property type="entry name" value="KIAA0319-like"/>
</dbReference>
<dbReference type="Proteomes" id="UP000887575">
    <property type="component" value="Unassembled WGS sequence"/>
</dbReference>
<dbReference type="GO" id="GO:0031410">
    <property type="term" value="C:cytoplasmic vesicle"/>
    <property type="evidence" value="ECO:0007669"/>
    <property type="project" value="TreeGrafter"/>
</dbReference>
<dbReference type="InterPro" id="IPR013783">
    <property type="entry name" value="Ig-like_fold"/>
</dbReference>
<evidence type="ECO:0000259" key="3">
    <source>
        <dbReference type="Pfam" id="PF08626"/>
    </source>
</evidence>
<feature type="signal peptide" evidence="2">
    <location>
        <begin position="1"/>
        <end position="24"/>
    </location>
</feature>
<dbReference type="InterPro" id="IPR058563">
    <property type="entry name" value="Trs120_TRAPPC9_N"/>
</dbReference>
<feature type="region of interest" description="Disordered" evidence="1">
    <location>
        <begin position="826"/>
        <end position="853"/>
    </location>
</feature>
<sequence length="1187" mass="130828">MSPIQIVDKILLLLFLFHINHVIGQEKFDSIPITSISIPIKITGPINVTLPRESVELTIDFENDPNDSFENVSLSFQWEVIAGTGLATAKAYNRRKLTLVQLKSGVIVVRATVTGKDFNGRAEHTLELIEPPEASRPPQAVIRPEGPIESVEGNTLTLDAEGSLVSATPASFEWVQVSGPTVALSATNTPSLKIERLAQGVYKFRVTVSDTEGRSDSTTVTVNVKEERDDPPKAHITECGTGTATGMVSVRLPLNHIHLCANSSQDDKGIVEYRWYRVDSFTHELTVDIDGSSSNVLELRNLQATEQLGAYEFALDVVDGKHQKDSTKVSVFVHAAHNLPPEPNGGGNRTVILPESSLVLEGNAKDDGVIKAFNWTQISGPSTISIVNANQAKATISKLILGDYIFQFSVTDDGGLEAHDIVKVSVIRGENKPPIALAENVTVSLPISVVKLDGSASHDDAGIVAYRWTPDDDTPAILELLDGSQNTPVLLVGGLVEGIFKFNFSVRDQQEEKDEKWVWLHVEKGEAERESVELLIRQSVERFSYLQKSKLENRIAAILSSGVSGVSQVLIHTTRLEEYHSSGGDFRMLFWAEAIDQTDGLEEAIREFVRNIYFVHEQKRMDVAFEKVDPPPCPLLPEEEKLRVGTENKTSKTFRRKCIGRCRKHQADYTLLAGLPSQALEHYQNAIELLKSANDFLWLAGALEGWACAAMALIFEEMNTNRSSMHRVATLTPAQLREAAQGKNYHSLGFQHSLALINSSDKLGICDVRVQITQPKVNGGPSLIKLANEFDTTNDSLCTPTLESEGFTLAPGEQKPIEFTMFGVDPTATTDDEKSQSLDETRMSDFRPPSPTPSIVSEMSSATFIGDRIPYTGRLLTAQFVFDYTATLEGPSGEHYKRTARLPIAITVVPAITVAAWSILPGDGPFTRYIVVDVSNSTDSDADLVFSGTRAMSVPPRETCRVPLLCPCCTEVAGRAFYAAQQKDSKVMQRLEIERLRRILEAHVAKHLDIRWTISTKNLEGLVPVGALLSSIPLLKQLVLPAISLELIVNGVPYLSQDDLSVGIGDVNVLEIAVISSLDYEFHGEMELECEQEVLLRRKSIPRPHNLVIVGSRKVPFSVPTKGGDDSLLTPKSKIVFRLLFRVEGVYKVRPIVRARREEQQLFADEKSDSLSLLIKCRVVVRCFCIS</sequence>
<keyword evidence="2" id="KW-0732">Signal</keyword>
<dbReference type="PANTHER" id="PTHR46182">
    <property type="entry name" value="FI19480P1"/>
    <property type="match status" value="1"/>
</dbReference>